<dbReference type="WBParaSite" id="nRc.2.0.1.t25957-RA">
    <property type="protein sequence ID" value="nRc.2.0.1.t25957-RA"/>
    <property type="gene ID" value="nRc.2.0.1.g25957"/>
</dbReference>
<dbReference type="Proteomes" id="UP000887565">
    <property type="component" value="Unplaced"/>
</dbReference>
<evidence type="ECO:0000313" key="2">
    <source>
        <dbReference type="Proteomes" id="UP000887565"/>
    </source>
</evidence>
<dbReference type="Gene3D" id="2.130.10.130">
    <property type="entry name" value="Integrin alpha, N-terminal"/>
    <property type="match status" value="1"/>
</dbReference>
<protein>
    <submittedName>
        <fullName evidence="3">Uncharacterized protein</fullName>
    </submittedName>
</protein>
<proteinExistence type="predicted"/>
<reference evidence="3" key="1">
    <citation type="submission" date="2022-11" db="UniProtKB">
        <authorList>
            <consortium name="WormBaseParasite"/>
        </authorList>
    </citation>
    <scope>IDENTIFICATION</scope>
</reference>
<dbReference type="InterPro" id="IPR028994">
    <property type="entry name" value="Integrin_alpha_N"/>
</dbReference>
<evidence type="ECO:0000313" key="3">
    <source>
        <dbReference type="WBParaSite" id="nRc.2.0.1.t25957-RA"/>
    </source>
</evidence>
<accession>A0A915JIP7</accession>
<organism evidence="2 3">
    <name type="scientific">Romanomermis culicivorax</name>
    <name type="common">Nematode worm</name>
    <dbReference type="NCBI Taxonomy" id="13658"/>
    <lineage>
        <taxon>Eukaryota</taxon>
        <taxon>Metazoa</taxon>
        <taxon>Ecdysozoa</taxon>
        <taxon>Nematoda</taxon>
        <taxon>Enoplea</taxon>
        <taxon>Dorylaimia</taxon>
        <taxon>Mermithida</taxon>
        <taxon>Mermithoidea</taxon>
        <taxon>Mermithidae</taxon>
        <taxon>Romanomermis</taxon>
    </lineage>
</organism>
<name>A0A915JIP7_ROMCU</name>
<dbReference type="AlphaFoldDB" id="A0A915JIP7"/>
<evidence type="ECO:0000256" key="1">
    <source>
        <dbReference type="SAM" id="MobiDB-lite"/>
    </source>
</evidence>
<feature type="region of interest" description="Disordered" evidence="1">
    <location>
        <begin position="87"/>
        <end position="111"/>
    </location>
</feature>
<keyword evidence="2" id="KW-1185">Reference proteome</keyword>
<sequence length="111" mass="12307">MGYCSILPTSGEQRECQLYLRQHKHNRQREQQTLGGLETGNIDKHNSLLVGAPRAHSGQPNVIRGGAVYSCSSRITRCAVQYFDRKDFSSGKSSGNPAPDDVIFFPHTAEE</sequence>